<dbReference type="EMBL" id="JAUSYA010000001">
    <property type="protein sequence ID" value="MDQ0682031.1"/>
    <property type="molecule type" value="Genomic_DNA"/>
</dbReference>
<reference evidence="1 2" key="1">
    <citation type="submission" date="2023-07" db="EMBL/GenBank/DDBJ databases">
        <title>Comparative genomics of wheat-associated soil bacteria to identify genetic determinants of phenazine resistance.</title>
        <authorList>
            <person name="Mouncey N."/>
        </authorList>
    </citation>
    <scope>NUCLEOTIDE SEQUENCE [LARGE SCALE GENOMIC DNA]</scope>
    <source>
        <strain evidence="1 2">W4I19-2</strain>
    </source>
</reference>
<proteinExistence type="predicted"/>
<keyword evidence="2" id="KW-1185">Reference proteome</keyword>
<gene>
    <name evidence="1" type="ORF">QFZ56_000994</name>
</gene>
<protein>
    <submittedName>
        <fullName evidence="1">Uncharacterized protein</fullName>
    </submittedName>
</protein>
<name>A0ABU0PVN5_STRAH</name>
<evidence type="ECO:0000313" key="2">
    <source>
        <dbReference type="Proteomes" id="UP001243364"/>
    </source>
</evidence>
<accession>A0ABU0PVN5</accession>
<dbReference type="RefSeq" id="WP_307040412.1">
    <property type="nucleotide sequence ID" value="NZ_JAUSYA010000001.1"/>
</dbReference>
<dbReference type="Proteomes" id="UP001243364">
    <property type="component" value="Unassembled WGS sequence"/>
</dbReference>
<comment type="caution">
    <text evidence="1">The sequence shown here is derived from an EMBL/GenBank/DDBJ whole genome shotgun (WGS) entry which is preliminary data.</text>
</comment>
<evidence type="ECO:0000313" key="1">
    <source>
        <dbReference type="EMBL" id="MDQ0682031.1"/>
    </source>
</evidence>
<sequence length="132" mass="14854">MSESVVYAGGAWQALPTRPQVATVKREPDGESLAQVLPCQLASARTVESVVVVNRVCRHVTARTRAPVGIQTELNDIADGAGRRPHQRPRRLVHLDSDETAWYSPFFDRCFFDRWFFDRFSPPGSGSSWLRP</sequence>
<organism evidence="1 2">
    <name type="scientific">Streptomyces achromogenes</name>
    <dbReference type="NCBI Taxonomy" id="67255"/>
    <lineage>
        <taxon>Bacteria</taxon>
        <taxon>Bacillati</taxon>
        <taxon>Actinomycetota</taxon>
        <taxon>Actinomycetes</taxon>
        <taxon>Kitasatosporales</taxon>
        <taxon>Streptomycetaceae</taxon>
        <taxon>Streptomyces</taxon>
    </lineage>
</organism>